<geneLocation type="plasmid" evidence="2 3">
    <name>pFA4</name>
</geneLocation>
<dbReference type="EMBL" id="AP025318">
    <property type="protein sequence ID" value="BDD12301.1"/>
    <property type="molecule type" value="Genomic_DNA"/>
</dbReference>
<evidence type="ECO:0000259" key="1">
    <source>
        <dbReference type="PROSITE" id="PS51664"/>
    </source>
</evidence>
<gene>
    <name evidence="2" type="ORF">FUAX_47330</name>
</gene>
<proteinExistence type="predicted"/>
<dbReference type="PROSITE" id="PS51664">
    <property type="entry name" value="YCAO"/>
    <property type="match status" value="1"/>
</dbReference>
<organism evidence="2 3">
    <name type="scientific">Fulvitalea axinellae</name>
    <dbReference type="NCBI Taxonomy" id="1182444"/>
    <lineage>
        <taxon>Bacteria</taxon>
        <taxon>Pseudomonadati</taxon>
        <taxon>Bacteroidota</taxon>
        <taxon>Cytophagia</taxon>
        <taxon>Cytophagales</taxon>
        <taxon>Persicobacteraceae</taxon>
        <taxon>Fulvitalea</taxon>
    </lineage>
</organism>
<evidence type="ECO:0000313" key="2">
    <source>
        <dbReference type="EMBL" id="BDD12301.1"/>
    </source>
</evidence>
<dbReference type="Pfam" id="PF02624">
    <property type="entry name" value="YcaO"/>
    <property type="match status" value="1"/>
</dbReference>
<dbReference type="Gene3D" id="3.30.1330.230">
    <property type="match status" value="1"/>
</dbReference>
<dbReference type="Gene3D" id="3.30.40.250">
    <property type="match status" value="1"/>
</dbReference>
<dbReference type="AlphaFoldDB" id="A0AAU9CT77"/>
<dbReference type="KEGG" id="fax:FUAX_47330"/>
<reference evidence="2 3" key="1">
    <citation type="submission" date="2021-12" db="EMBL/GenBank/DDBJ databases">
        <title>Genome sequencing of bacteria with rrn-lacking chromosome and rrn-plasmid.</title>
        <authorList>
            <person name="Anda M."/>
            <person name="Iwasaki W."/>
        </authorList>
    </citation>
    <scope>NUCLEOTIDE SEQUENCE [LARGE SCALE GENOMIC DNA]</scope>
    <source>
        <strain evidence="2 3">DSM 100852</strain>
        <plasmid evidence="2 3">pFA4</plasmid>
    </source>
</reference>
<dbReference type="Gene3D" id="3.30.160.660">
    <property type="match status" value="1"/>
</dbReference>
<dbReference type="Proteomes" id="UP001348817">
    <property type="component" value="Plasmid pFA4"/>
</dbReference>
<protein>
    <recommendedName>
        <fullName evidence="1">YcaO domain-containing protein</fullName>
    </recommendedName>
</protein>
<dbReference type="InterPro" id="IPR003776">
    <property type="entry name" value="YcaO-like_dom"/>
</dbReference>
<dbReference type="PANTHER" id="PTHR37809">
    <property type="entry name" value="RIBOSOMAL PROTEIN S12 METHYLTHIOTRANSFERASE ACCESSORY FACTOR YCAO"/>
    <property type="match status" value="1"/>
</dbReference>
<dbReference type="RefSeq" id="WP_338395655.1">
    <property type="nucleotide sequence ID" value="NZ_AP025318.1"/>
</dbReference>
<evidence type="ECO:0000313" key="3">
    <source>
        <dbReference type="Proteomes" id="UP001348817"/>
    </source>
</evidence>
<feature type="domain" description="YcaO" evidence="1">
    <location>
        <begin position="55"/>
        <end position="427"/>
    </location>
</feature>
<name>A0AAU9CT77_9BACT</name>
<dbReference type="PANTHER" id="PTHR37809:SF1">
    <property type="entry name" value="RIBOSOMAL PROTEIN S12 METHYLTHIOTRANSFERASE ACCESSORY FACTOR YCAO"/>
    <property type="match status" value="1"/>
</dbReference>
<sequence>MGAKDIFNSEAGFITGPLYYIPNRRFIPPCVFQTSTTGKNLSLLGARTDEITAGSMGLNEEESVKGTIGEFVERYAGAAIYRQKFVNADYHEMKAAGRNALDPDEIRLFSERQLADRSLGLDRPSRKHKIDWVEGQDALTGEKAWVPAFMVYLPYAHQHGEHHFYMPKSTSTGLAAGENFAHAFHGGFFEAAERHAFSRFWYKQHVENPPMYRKETLLKHFPEDKTLRQLYDNPFVEIAVFDLSEYVPVECVAVFMFYEYKGKRMQTCGASARFTKRDALVKAAVEAYQGVEYGLSLQDKKLFGTQESEANLADDFDKHFDFYNSFPNLRKEVPVLRRSIEEEGESGLFQATGSRLNALTSEQLKSCGLHGVFTVDITPEDIEELDLKVIRTVVPDFALLTGDHRYPFLGRLDEEDGFYTDWPHPFP</sequence>
<accession>A0AAU9CT77</accession>
<keyword evidence="2" id="KW-0614">Plasmid</keyword>
<keyword evidence="3" id="KW-1185">Reference proteome</keyword>